<dbReference type="Gene3D" id="3.90.70.10">
    <property type="entry name" value="Cysteine proteinases"/>
    <property type="match status" value="1"/>
</dbReference>
<feature type="compositionally biased region" description="Low complexity" evidence="1">
    <location>
        <begin position="630"/>
        <end position="652"/>
    </location>
</feature>
<feature type="region of interest" description="Disordered" evidence="1">
    <location>
        <begin position="408"/>
        <end position="476"/>
    </location>
</feature>
<organism evidence="3 4">
    <name type="scientific">Lunasporangiospora selenospora</name>
    <dbReference type="NCBI Taxonomy" id="979761"/>
    <lineage>
        <taxon>Eukaryota</taxon>
        <taxon>Fungi</taxon>
        <taxon>Fungi incertae sedis</taxon>
        <taxon>Mucoromycota</taxon>
        <taxon>Mortierellomycotina</taxon>
        <taxon>Mortierellomycetes</taxon>
        <taxon>Mortierellales</taxon>
        <taxon>Mortierellaceae</taxon>
        <taxon>Lunasporangiospora</taxon>
    </lineage>
</organism>
<name>A0A9P6FZU1_9FUNG</name>
<feature type="domain" description="USP" evidence="2">
    <location>
        <begin position="1"/>
        <end position="745"/>
    </location>
</feature>
<dbReference type="EMBL" id="JAABOA010000406">
    <property type="protein sequence ID" value="KAF9584464.1"/>
    <property type="molecule type" value="Genomic_DNA"/>
</dbReference>
<keyword evidence="4" id="KW-1185">Reference proteome</keyword>
<dbReference type="InterPro" id="IPR038765">
    <property type="entry name" value="Papain-like_cys_pep_sf"/>
</dbReference>
<dbReference type="OrthoDB" id="289038at2759"/>
<evidence type="ECO:0000313" key="3">
    <source>
        <dbReference type="EMBL" id="KAF9584464.1"/>
    </source>
</evidence>
<dbReference type="InterPro" id="IPR003903">
    <property type="entry name" value="UIM_dom"/>
</dbReference>
<dbReference type="Proteomes" id="UP000780801">
    <property type="component" value="Unassembled WGS sequence"/>
</dbReference>
<dbReference type="InterPro" id="IPR050164">
    <property type="entry name" value="Peptidase_C19"/>
</dbReference>
<evidence type="ECO:0000256" key="1">
    <source>
        <dbReference type="SAM" id="MobiDB-lite"/>
    </source>
</evidence>
<evidence type="ECO:0000259" key="2">
    <source>
        <dbReference type="PROSITE" id="PS50235"/>
    </source>
</evidence>
<dbReference type="CDD" id="cd02257">
    <property type="entry name" value="Peptidase_C19"/>
    <property type="match status" value="1"/>
</dbReference>
<dbReference type="GO" id="GO:0016579">
    <property type="term" value="P:protein deubiquitination"/>
    <property type="evidence" value="ECO:0007669"/>
    <property type="project" value="InterPro"/>
</dbReference>
<accession>A0A9P6FZU1</accession>
<feature type="compositionally biased region" description="Low complexity" evidence="1">
    <location>
        <begin position="241"/>
        <end position="257"/>
    </location>
</feature>
<dbReference type="AlphaFoldDB" id="A0A9P6FZU1"/>
<comment type="caution">
    <text evidence="3">The sequence shown here is derived from an EMBL/GenBank/DDBJ whole genome shotgun (WGS) entry which is preliminary data.</text>
</comment>
<feature type="compositionally biased region" description="Basic and acidic residues" evidence="1">
    <location>
        <begin position="490"/>
        <end position="504"/>
    </location>
</feature>
<dbReference type="GO" id="GO:0005634">
    <property type="term" value="C:nucleus"/>
    <property type="evidence" value="ECO:0007669"/>
    <property type="project" value="TreeGrafter"/>
</dbReference>
<dbReference type="InterPro" id="IPR001394">
    <property type="entry name" value="Peptidase_C19_UCH"/>
</dbReference>
<dbReference type="PANTHER" id="PTHR24006">
    <property type="entry name" value="UBIQUITIN CARBOXYL-TERMINAL HYDROLASE"/>
    <property type="match status" value="1"/>
</dbReference>
<feature type="compositionally biased region" description="Polar residues" evidence="1">
    <location>
        <begin position="518"/>
        <end position="545"/>
    </location>
</feature>
<keyword evidence="3" id="KW-0378">Hydrolase</keyword>
<dbReference type="InterPro" id="IPR028889">
    <property type="entry name" value="USP"/>
</dbReference>
<feature type="region of interest" description="Disordered" evidence="1">
    <location>
        <begin position="490"/>
        <end position="545"/>
    </location>
</feature>
<dbReference type="GO" id="GO:0004843">
    <property type="term" value="F:cysteine-type deubiquitinase activity"/>
    <property type="evidence" value="ECO:0007669"/>
    <property type="project" value="InterPro"/>
</dbReference>
<evidence type="ECO:0000313" key="4">
    <source>
        <dbReference type="Proteomes" id="UP000780801"/>
    </source>
</evidence>
<feature type="compositionally biased region" description="Acidic residues" evidence="1">
    <location>
        <begin position="435"/>
        <end position="444"/>
    </location>
</feature>
<dbReference type="GO" id="GO:0005829">
    <property type="term" value="C:cytosol"/>
    <property type="evidence" value="ECO:0007669"/>
    <property type="project" value="TreeGrafter"/>
</dbReference>
<feature type="region of interest" description="Disordered" evidence="1">
    <location>
        <begin position="236"/>
        <end position="260"/>
    </location>
</feature>
<dbReference type="PROSITE" id="PS50235">
    <property type="entry name" value="USP_3"/>
    <property type="match status" value="1"/>
</dbReference>
<dbReference type="Pfam" id="PF00443">
    <property type="entry name" value="UCH"/>
    <property type="match status" value="1"/>
</dbReference>
<feature type="compositionally biased region" description="Basic and acidic residues" evidence="1">
    <location>
        <begin position="467"/>
        <end position="476"/>
    </location>
</feature>
<sequence>MDDFRRRSRIASTIGFDGLYRSLTHSFSQCSENRLMKLEDYETVVERVVKIGKGSLGDDEDDAREFLGDLLNQLRKEDRETMDQKCPLSHLFECAIDNFLRCPNCGHESVHTEQHHDLRLEVPSQDINRSSQRPLSIGSLILEVFDAQQIFYECESCQYQSAEVHRTVSKLPTVLVLYLKRFTPRPTQRSRKNRSLVSIDGLLDVGLFCTPTALSLTAQEDLISLSQSMDEERMNLHPQIPSDSFPSSSSSRFSSVSPRKRMDSLSTDGFGVGSLLYDSFESTYSNPIELYSEDENLYDPTPEQSFSVYESTCEEEQIRWAIEESIRASQSSLNAVDDSWIEQSLDEAASSPHAYTNSGSLIFNGMSHDDEDSNGFHVENHNAINTNGKETAYDKEENGDSAPYEILSSQESVTVKTEEQLTAPVASTARSPIVIEDDEDDEDPELKAAILASLNPKEASVETTTATEKDLLEQENRDIEEAIKRSLVDLEENKENISPDEPKDGKKKGKHGKKPSVGTLTRSHSQIYSLSQPTSTATLSISTTKTEPTIPRLIRAHTIEGEGSWRYELRSKTRTGVEPAMIDHPIRSTSSPTPPRTPTTKLAGIPSRPESKTRVPPPSPIELQRHRSTTKPGLATTPTTSTTAAATTSKPGRMTRSQKGKEKAWIEQETADEKLGHFRLQATVSHTGLVSPTPGDRGRYVCDSLGPDGVWRSHDENGVMSKIGSLADLCQKRGRSGYMFFYVRTQTTTTAAGL</sequence>
<gene>
    <name evidence="3" type="primary">USP37</name>
    <name evidence="3" type="ORF">BGW38_006372</name>
</gene>
<dbReference type="SMART" id="SM00726">
    <property type="entry name" value="UIM"/>
    <property type="match status" value="3"/>
</dbReference>
<feature type="compositionally biased region" description="Basic residues" evidence="1">
    <location>
        <begin position="505"/>
        <end position="514"/>
    </location>
</feature>
<feature type="region of interest" description="Disordered" evidence="1">
    <location>
        <begin position="583"/>
        <end position="663"/>
    </location>
</feature>
<dbReference type="SUPFAM" id="SSF54001">
    <property type="entry name" value="Cysteine proteinases"/>
    <property type="match status" value="1"/>
</dbReference>
<protein>
    <submittedName>
        <fullName evidence="3">Ubiquitin carboxyl-terminal hydrolase 37</fullName>
    </submittedName>
</protein>
<proteinExistence type="predicted"/>
<reference evidence="3" key="1">
    <citation type="journal article" date="2020" name="Fungal Divers.">
        <title>Resolving the Mortierellaceae phylogeny through synthesis of multi-gene phylogenetics and phylogenomics.</title>
        <authorList>
            <person name="Vandepol N."/>
            <person name="Liber J."/>
            <person name="Desiro A."/>
            <person name="Na H."/>
            <person name="Kennedy M."/>
            <person name="Barry K."/>
            <person name="Grigoriev I.V."/>
            <person name="Miller A.N."/>
            <person name="O'Donnell K."/>
            <person name="Stajich J.E."/>
            <person name="Bonito G."/>
        </authorList>
    </citation>
    <scope>NUCLEOTIDE SEQUENCE</scope>
    <source>
        <strain evidence="3">KOD1015</strain>
    </source>
</reference>